<dbReference type="Gene3D" id="3.40.630.10">
    <property type="entry name" value="Zn peptidases"/>
    <property type="match status" value="1"/>
</dbReference>
<keyword evidence="2" id="KW-0031">Aminopeptidase</keyword>
<dbReference type="InterPro" id="IPR000819">
    <property type="entry name" value="Peptidase_M17_C"/>
</dbReference>
<dbReference type="PROSITE" id="PS00631">
    <property type="entry name" value="CYTOSOL_AP"/>
    <property type="match status" value="1"/>
</dbReference>
<feature type="domain" description="Cytosol aminopeptidase" evidence="5">
    <location>
        <begin position="374"/>
        <end position="381"/>
    </location>
</feature>
<dbReference type="GO" id="GO:0006508">
    <property type="term" value="P:proteolysis"/>
    <property type="evidence" value="ECO:0007669"/>
    <property type="project" value="UniProtKB-KW"/>
</dbReference>
<evidence type="ECO:0000256" key="3">
    <source>
        <dbReference type="ARBA" id="ARBA00022670"/>
    </source>
</evidence>
<name>A0A814FB09_9BILA</name>
<evidence type="ECO:0000256" key="2">
    <source>
        <dbReference type="ARBA" id="ARBA00022438"/>
    </source>
</evidence>
<evidence type="ECO:0000259" key="5">
    <source>
        <dbReference type="PROSITE" id="PS00631"/>
    </source>
</evidence>
<accession>A0A814FB09</accession>
<dbReference type="Pfam" id="PF00883">
    <property type="entry name" value="Peptidase_M17"/>
    <property type="match status" value="1"/>
</dbReference>
<gene>
    <name evidence="6" type="ORF">OXX778_LOCUS15502</name>
</gene>
<sequence length="544" mass="60314">MSLLTKISVPFKNVKTNLVHLQTVAKFSCVTNRLGLEHSSTVDNDAFDSYIVLGHDLEADLKKYKLEDKFKDLDLIKKNHKEFEKDLTFILTNNKRIIYSPTGPLNRDYDDVRQIAEASKKAMKKAIKIGSKKPLIINTVRDNFKLADQVALLAALEAAYNPLELREAKKAESLLKIEKLGYWNENQSEGQKTLDLVNAIELGRIVTRDIGGSDPERMSAQNVVSYINDVLESSNVKINVIEGQETFQKDYPCFAAVNRATQAVPRHSGRIVKLEYNESDQSEIDTTLLLVGKGITYDTGGADVKTGGYMHGMHRDKCGAAFVAGFFKTLSILKPKGLKVHGQICLTRNNIGEDAYVTDEIITSRSNKRIRVGNTDAEGRMAICDSLCEIKDLALTEKNPHIFTIATLTGHVVRSYGENYTGIMSNGPARNQEVDVKLQKSGEMIADPYEISRIRREDYEAHKGKSEYEDIMQCYSKPSAMTGRGHQGPAAFLIMASGLDNHGSDSEKPLSYTHVDIAGSSGKFPGIPTAAPLPSFVAEYILPR</sequence>
<dbReference type="EMBL" id="CAJNOC010003440">
    <property type="protein sequence ID" value="CAF0982637.1"/>
    <property type="molecule type" value="Genomic_DNA"/>
</dbReference>
<reference evidence="6" key="1">
    <citation type="submission" date="2021-02" db="EMBL/GenBank/DDBJ databases">
        <authorList>
            <person name="Nowell W R."/>
        </authorList>
    </citation>
    <scope>NUCLEOTIDE SEQUENCE</scope>
    <source>
        <strain evidence="6">Ploen Becks lab</strain>
    </source>
</reference>
<keyword evidence="4" id="KW-0378">Hydrolase</keyword>
<comment type="caution">
    <text evidence="6">The sequence shown here is derived from an EMBL/GenBank/DDBJ whole genome shotgun (WGS) entry which is preliminary data.</text>
</comment>
<dbReference type="InterPro" id="IPR011356">
    <property type="entry name" value="Leucine_aapep/pepB"/>
</dbReference>
<keyword evidence="3" id="KW-0645">Protease</keyword>
<feature type="non-terminal residue" evidence="6">
    <location>
        <position position="1"/>
    </location>
</feature>
<comment type="similarity">
    <text evidence="1">Belongs to the peptidase M17 family.</text>
</comment>
<dbReference type="PRINTS" id="PR00481">
    <property type="entry name" value="LAMNOPPTDASE"/>
</dbReference>
<evidence type="ECO:0000313" key="6">
    <source>
        <dbReference type="EMBL" id="CAF0982637.1"/>
    </source>
</evidence>
<evidence type="ECO:0000313" key="7">
    <source>
        <dbReference type="Proteomes" id="UP000663879"/>
    </source>
</evidence>
<proteinExistence type="inferred from homology"/>
<evidence type="ECO:0000256" key="1">
    <source>
        <dbReference type="ARBA" id="ARBA00009528"/>
    </source>
</evidence>
<keyword evidence="7" id="KW-1185">Reference proteome</keyword>
<dbReference type="AlphaFoldDB" id="A0A814FB09"/>
<dbReference type="GO" id="GO:0005737">
    <property type="term" value="C:cytoplasm"/>
    <property type="evidence" value="ECO:0007669"/>
    <property type="project" value="InterPro"/>
</dbReference>
<evidence type="ECO:0000256" key="4">
    <source>
        <dbReference type="ARBA" id="ARBA00022801"/>
    </source>
</evidence>
<organism evidence="6 7">
    <name type="scientific">Brachionus calyciflorus</name>
    <dbReference type="NCBI Taxonomy" id="104777"/>
    <lineage>
        <taxon>Eukaryota</taxon>
        <taxon>Metazoa</taxon>
        <taxon>Spiralia</taxon>
        <taxon>Gnathifera</taxon>
        <taxon>Rotifera</taxon>
        <taxon>Eurotatoria</taxon>
        <taxon>Monogononta</taxon>
        <taxon>Pseudotrocha</taxon>
        <taxon>Ploima</taxon>
        <taxon>Brachionidae</taxon>
        <taxon>Brachionus</taxon>
    </lineage>
</organism>
<dbReference type="PANTHER" id="PTHR11963:SF48">
    <property type="entry name" value="DIPEPTIDASE B, ISOFORM A"/>
    <property type="match status" value="1"/>
</dbReference>
<dbReference type="PANTHER" id="PTHR11963">
    <property type="entry name" value="LEUCINE AMINOPEPTIDASE-RELATED"/>
    <property type="match status" value="1"/>
</dbReference>
<dbReference type="GO" id="GO:0030145">
    <property type="term" value="F:manganese ion binding"/>
    <property type="evidence" value="ECO:0007669"/>
    <property type="project" value="InterPro"/>
</dbReference>
<protein>
    <recommendedName>
        <fullName evidence="5">Cytosol aminopeptidase domain-containing protein</fullName>
    </recommendedName>
</protein>
<dbReference type="OrthoDB" id="10041421at2759"/>
<dbReference type="GO" id="GO:0070006">
    <property type="term" value="F:metalloaminopeptidase activity"/>
    <property type="evidence" value="ECO:0007669"/>
    <property type="project" value="InterPro"/>
</dbReference>
<dbReference type="SUPFAM" id="SSF53187">
    <property type="entry name" value="Zn-dependent exopeptidases"/>
    <property type="match status" value="1"/>
</dbReference>
<dbReference type="Proteomes" id="UP000663879">
    <property type="component" value="Unassembled WGS sequence"/>
</dbReference>